<dbReference type="AlphaFoldDB" id="A0A7H0GT18"/>
<dbReference type="InterPro" id="IPR006016">
    <property type="entry name" value="UspA"/>
</dbReference>
<protein>
    <submittedName>
        <fullName evidence="2">Universal stress protein</fullName>
    </submittedName>
</protein>
<dbReference type="EMBL" id="CP060784">
    <property type="protein sequence ID" value="QNP51434.1"/>
    <property type="molecule type" value="Genomic_DNA"/>
</dbReference>
<dbReference type="SUPFAM" id="SSF52402">
    <property type="entry name" value="Adenine nucleotide alpha hydrolases-like"/>
    <property type="match status" value="2"/>
</dbReference>
<evidence type="ECO:0000313" key="2">
    <source>
        <dbReference type="EMBL" id="QNP51434.1"/>
    </source>
</evidence>
<dbReference type="InterPro" id="IPR014729">
    <property type="entry name" value="Rossmann-like_a/b/a_fold"/>
</dbReference>
<name>A0A7H0GT18_9BACT</name>
<evidence type="ECO:0000259" key="1">
    <source>
        <dbReference type="Pfam" id="PF00582"/>
    </source>
</evidence>
<dbReference type="Gene3D" id="3.40.50.620">
    <property type="entry name" value="HUPs"/>
    <property type="match status" value="2"/>
</dbReference>
<dbReference type="CDD" id="cd00293">
    <property type="entry name" value="USP-like"/>
    <property type="match status" value="1"/>
</dbReference>
<feature type="domain" description="UspA" evidence="1">
    <location>
        <begin position="188"/>
        <end position="289"/>
    </location>
</feature>
<organism evidence="2 3">
    <name type="scientific">Hymenobacter qilianensis</name>
    <dbReference type="NCBI Taxonomy" id="1385715"/>
    <lineage>
        <taxon>Bacteria</taxon>
        <taxon>Pseudomonadati</taxon>
        <taxon>Bacteroidota</taxon>
        <taxon>Cytophagia</taxon>
        <taxon>Cytophagales</taxon>
        <taxon>Hymenobacteraceae</taxon>
        <taxon>Hymenobacter</taxon>
    </lineage>
</organism>
<dbReference type="KEGG" id="hqi:H9L05_15600"/>
<keyword evidence="3" id="KW-1185">Reference proteome</keyword>
<evidence type="ECO:0000313" key="3">
    <source>
        <dbReference type="Proteomes" id="UP000516093"/>
    </source>
</evidence>
<gene>
    <name evidence="2" type="ORF">H9L05_15600</name>
</gene>
<dbReference type="RefSeq" id="WP_187731718.1">
    <property type="nucleotide sequence ID" value="NZ_CP060784.1"/>
</dbReference>
<proteinExistence type="predicted"/>
<sequence>MFSVNSFRLRHGTFLSGTHRFVPRSQRAVYLTALLAAAANGQVILLHMENMPTLEPELGLVTIPEQYYRQERRDTLDALAALARHLPAPAIVESEAGNLHDVLGELIGRWQPQLLVMGLAAEHDLLDEMLMNQALPALRQTGLPLLLVPEETDVAQDPVLPLPRLVAVAADGEAFELADSSLAFRSVLESWSAQYSIVHIVTPQDPSDGGISKAEAAVRQSGLLPAEVKCTTYQIRSQPRSKGIVQAALDIQADMVVILARPRTLLTSIFNLGVSAEVVRISTVPVLLLPTTDRPKSALE</sequence>
<dbReference type="Proteomes" id="UP000516093">
    <property type="component" value="Chromosome"/>
</dbReference>
<accession>A0A7H0GT18</accession>
<reference evidence="2 3" key="1">
    <citation type="submission" date="2020-08" db="EMBL/GenBank/DDBJ databases">
        <title>Genome sequence of Hymenobacter qilianensis JCM 19763T.</title>
        <authorList>
            <person name="Hyun D.-W."/>
            <person name="Bae J.-W."/>
        </authorList>
    </citation>
    <scope>NUCLEOTIDE SEQUENCE [LARGE SCALE GENOMIC DNA]</scope>
    <source>
        <strain evidence="2 3">JCM 19763</strain>
    </source>
</reference>
<dbReference type="Pfam" id="PF00582">
    <property type="entry name" value="Usp"/>
    <property type="match status" value="1"/>
</dbReference>